<keyword evidence="4" id="KW-1185">Reference proteome</keyword>
<protein>
    <submittedName>
        <fullName evidence="3">Uncharacterized protein</fullName>
    </submittedName>
</protein>
<keyword evidence="2" id="KW-1133">Transmembrane helix</keyword>
<accession>A0A368GNT3</accession>
<name>A0A368GNT3_ANCCA</name>
<evidence type="ECO:0000313" key="4">
    <source>
        <dbReference type="Proteomes" id="UP000252519"/>
    </source>
</evidence>
<evidence type="ECO:0000256" key="2">
    <source>
        <dbReference type="SAM" id="Phobius"/>
    </source>
</evidence>
<keyword evidence="2" id="KW-0812">Transmembrane</keyword>
<dbReference type="Gene3D" id="1.20.1740.10">
    <property type="entry name" value="Amino acid/polyamine transporter I"/>
    <property type="match status" value="1"/>
</dbReference>
<proteinExistence type="predicted"/>
<reference evidence="3 4" key="1">
    <citation type="submission" date="2014-10" db="EMBL/GenBank/DDBJ databases">
        <title>Draft genome of the hookworm Ancylostoma caninum.</title>
        <authorList>
            <person name="Mitreva M."/>
        </authorList>
    </citation>
    <scope>NUCLEOTIDE SEQUENCE [LARGE SCALE GENOMIC DNA]</scope>
    <source>
        <strain evidence="3 4">Baltimore</strain>
    </source>
</reference>
<dbReference type="GO" id="GO:0015179">
    <property type="term" value="F:L-amino acid transmembrane transporter activity"/>
    <property type="evidence" value="ECO:0007669"/>
    <property type="project" value="TreeGrafter"/>
</dbReference>
<gene>
    <name evidence="3" type="ORF">ANCCAN_09407</name>
</gene>
<evidence type="ECO:0000313" key="3">
    <source>
        <dbReference type="EMBL" id="RCN44587.1"/>
    </source>
</evidence>
<keyword evidence="2" id="KW-0472">Membrane</keyword>
<organism evidence="3 4">
    <name type="scientific">Ancylostoma caninum</name>
    <name type="common">Dog hookworm</name>
    <dbReference type="NCBI Taxonomy" id="29170"/>
    <lineage>
        <taxon>Eukaryota</taxon>
        <taxon>Metazoa</taxon>
        <taxon>Ecdysozoa</taxon>
        <taxon>Nematoda</taxon>
        <taxon>Chromadorea</taxon>
        <taxon>Rhabditida</taxon>
        <taxon>Rhabditina</taxon>
        <taxon>Rhabditomorpha</taxon>
        <taxon>Strongyloidea</taxon>
        <taxon>Ancylostomatidae</taxon>
        <taxon>Ancylostomatinae</taxon>
        <taxon>Ancylostoma</taxon>
    </lineage>
</organism>
<evidence type="ECO:0000256" key="1">
    <source>
        <dbReference type="SAM" id="MobiDB-lite"/>
    </source>
</evidence>
<dbReference type="AlphaFoldDB" id="A0A368GNT3"/>
<feature type="transmembrane region" description="Helical" evidence="2">
    <location>
        <begin position="98"/>
        <end position="118"/>
    </location>
</feature>
<dbReference type="InterPro" id="IPR050598">
    <property type="entry name" value="AminoAcid_Transporter"/>
</dbReference>
<comment type="caution">
    <text evidence="3">The sequence shown here is derived from an EMBL/GenBank/DDBJ whole genome shotgun (WGS) entry which is preliminary data.</text>
</comment>
<feature type="transmembrane region" description="Helical" evidence="2">
    <location>
        <begin position="158"/>
        <end position="175"/>
    </location>
</feature>
<dbReference type="Proteomes" id="UP000252519">
    <property type="component" value="Unassembled WGS sequence"/>
</dbReference>
<feature type="compositionally biased region" description="Basic and acidic residues" evidence="1">
    <location>
        <begin position="250"/>
        <end position="263"/>
    </location>
</feature>
<feature type="region of interest" description="Disordered" evidence="1">
    <location>
        <begin position="217"/>
        <end position="263"/>
    </location>
</feature>
<sequence length="263" mass="29295">MGVHFFRAVVTALFQMRGTSPSAHLTSTIFGGNSSYFFEESIPTHRYIQAGARRGMMPTMLSLIHPDNDSPRPAAFFHTILSMAFCLIGDIYTLVNYLTVTALLSTMFSVGALAYIKWKKIPVSTTAVKFHIIWPILNFLINAALIVIPVIVEPIKSAVGFGLFILGIVSYFLFVRPTKKMRFLMKLDALTTFVTQQLSWTVVEAAPTYKKENEAERSDAVTCCTEENQVRRNPADPVTSSTTSSSLSRRKVDPVQDLSVEKL</sequence>
<dbReference type="EMBL" id="JOJR01000125">
    <property type="protein sequence ID" value="RCN44587.1"/>
    <property type="molecule type" value="Genomic_DNA"/>
</dbReference>
<feature type="transmembrane region" description="Helical" evidence="2">
    <location>
        <begin position="130"/>
        <end position="152"/>
    </location>
</feature>
<dbReference type="STRING" id="29170.A0A368GNT3"/>
<dbReference type="OrthoDB" id="5982228at2759"/>
<dbReference type="PANTHER" id="PTHR11785:SF117">
    <property type="entry name" value="AMINO ACID TRANSPORTER"/>
    <property type="match status" value="1"/>
</dbReference>
<dbReference type="PANTHER" id="PTHR11785">
    <property type="entry name" value="AMINO ACID TRANSPORTER"/>
    <property type="match status" value="1"/>
</dbReference>